<gene>
    <name evidence="9" type="primary">hisA</name>
    <name evidence="11" type="ORF">C8D74_101196</name>
</gene>
<dbReference type="PANTHER" id="PTHR43090:SF7">
    <property type="entry name" value="1-(5-PHOSPHORIBOSYL)-5-[(5-PHOSPHORIBOSYLAMINO)METHYLIDENEAMINO] IMIDAZOLE-4-CARBOXAMIDE ISOMERASE"/>
    <property type="match status" value="1"/>
</dbReference>
<dbReference type="GO" id="GO:0003949">
    <property type="term" value="F:1-(5-phosphoribosyl)-5-[(5-phosphoribosylamino)methylideneamino]imidazole-4-carboxamide isomerase activity"/>
    <property type="evidence" value="ECO:0007669"/>
    <property type="project" value="UniProtKB-UniRule"/>
</dbReference>
<feature type="active site" description="Proton acceptor" evidence="9">
    <location>
        <position position="14"/>
    </location>
</feature>
<evidence type="ECO:0000256" key="8">
    <source>
        <dbReference type="ARBA" id="ARBA00023235"/>
    </source>
</evidence>
<evidence type="ECO:0000256" key="5">
    <source>
        <dbReference type="ARBA" id="ARBA00022490"/>
    </source>
</evidence>
<dbReference type="InterPro" id="IPR044524">
    <property type="entry name" value="Isoase_HisA-like"/>
</dbReference>
<proteinExistence type="inferred from homology"/>
<sequence length="234" mass="26268">MKSINNIKIIPAIDLMNKKVVRLFKGSKNEIKEYGDPIEIAKEFSKYVDLIHIVDLDGAFEGIVKNLDVVKQIIQSTGLKVELGGGLRTFESIKDAYEIGVSYVIIGTAAFNLEFLENVTNAFNNITISLDVENGTLKTKGWLENSQITLEDAFSIFKKYTNRFIYTDTSKDGTLEGVSLNIKRFWQDEEIIYAGGVTKKEDLKKLKKIGFNGAIIGKALYEGKINLQELRGEQ</sequence>
<evidence type="ECO:0000256" key="1">
    <source>
        <dbReference type="ARBA" id="ARBA00000901"/>
    </source>
</evidence>
<keyword evidence="8 9" id="KW-0413">Isomerase</keyword>
<evidence type="ECO:0000256" key="4">
    <source>
        <dbReference type="ARBA" id="ARBA00009667"/>
    </source>
</evidence>
<dbReference type="UniPathway" id="UPA00031">
    <property type="reaction ID" value="UER00009"/>
</dbReference>
<dbReference type="SUPFAM" id="SSF51366">
    <property type="entry name" value="Ribulose-phoshate binding barrel"/>
    <property type="match status" value="1"/>
</dbReference>
<dbReference type="FunFam" id="3.20.20.70:FF:000009">
    <property type="entry name" value="1-(5-phosphoribosyl)-5-[(5-phosphoribosylamino)methylideneamino] imidazole-4-carboxamide isomerase"/>
    <property type="match status" value="1"/>
</dbReference>
<dbReference type="CDD" id="cd04732">
    <property type="entry name" value="HisA"/>
    <property type="match status" value="1"/>
</dbReference>
<dbReference type="InterPro" id="IPR006062">
    <property type="entry name" value="His_biosynth"/>
</dbReference>
<dbReference type="NCBIfam" id="NF003156">
    <property type="entry name" value="PRK04128.1"/>
    <property type="match status" value="1"/>
</dbReference>
<comment type="caution">
    <text evidence="11">The sequence shown here is derived from an EMBL/GenBank/DDBJ whole genome shotgun (WGS) entry which is preliminary data.</text>
</comment>
<comment type="pathway">
    <text evidence="3 9">Amino-acid biosynthesis; L-histidine biosynthesis; L-histidine from 5-phospho-alpha-D-ribose 1-diphosphate: step 4/9.</text>
</comment>
<feature type="active site" description="Proton donor" evidence="9">
    <location>
        <position position="131"/>
    </location>
</feature>
<dbReference type="EMBL" id="SODZ01000001">
    <property type="protein sequence ID" value="TDX17476.1"/>
    <property type="molecule type" value="Genomic_DNA"/>
</dbReference>
<dbReference type="GO" id="GO:0000162">
    <property type="term" value="P:L-tryptophan biosynthetic process"/>
    <property type="evidence" value="ECO:0007669"/>
    <property type="project" value="TreeGrafter"/>
</dbReference>
<evidence type="ECO:0000256" key="10">
    <source>
        <dbReference type="RuleBase" id="RU003657"/>
    </source>
</evidence>
<dbReference type="InterPro" id="IPR023016">
    <property type="entry name" value="HisA/PriA"/>
</dbReference>
<evidence type="ECO:0000256" key="2">
    <source>
        <dbReference type="ARBA" id="ARBA00004496"/>
    </source>
</evidence>
<evidence type="ECO:0000256" key="7">
    <source>
        <dbReference type="ARBA" id="ARBA00023102"/>
    </source>
</evidence>
<dbReference type="GO" id="GO:0000105">
    <property type="term" value="P:L-histidine biosynthetic process"/>
    <property type="evidence" value="ECO:0007669"/>
    <property type="project" value="UniProtKB-UniRule"/>
</dbReference>
<comment type="catalytic activity">
    <reaction evidence="1 9">
        <text>1-(5-phospho-beta-D-ribosyl)-5-[(5-phospho-beta-D-ribosylamino)methylideneamino]imidazole-4-carboxamide = 5-[(5-phospho-1-deoxy-D-ribulos-1-ylimino)methylamino]-1-(5-phospho-beta-D-ribosyl)imidazole-4-carboxamide</text>
        <dbReference type="Rhea" id="RHEA:15469"/>
        <dbReference type="ChEBI" id="CHEBI:58435"/>
        <dbReference type="ChEBI" id="CHEBI:58525"/>
        <dbReference type="EC" id="5.3.1.16"/>
    </reaction>
</comment>
<keyword evidence="12" id="KW-1185">Reference proteome</keyword>
<evidence type="ECO:0000256" key="6">
    <source>
        <dbReference type="ARBA" id="ARBA00022605"/>
    </source>
</evidence>
<dbReference type="GO" id="GO:0005737">
    <property type="term" value="C:cytoplasm"/>
    <property type="evidence" value="ECO:0007669"/>
    <property type="project" value="UniProtKB-SubCell"/>
</dbReference>
<dbReference type="Pfam" id="PF00977">
    <property type="entry name" value="His_biosynth"/>
    <property type="match status" value="1"/>
</dbReference>
<keyword evidence="5 9" id="KW-0963">Cytoplasm</keyword>
<comment type="similarity">
    <text evidence="4 9 10">Belongs to the HisA/HisF family.</text>
</comment>
<dbReference type="PANTHER" id="PTHR43090">
    <property type="entry name" value="1-(5-PHOSPHORIBOSYL)-5-[(5-PHOSPHORIBOSYLAMINO)METHYLIDENEAMINO] IMIDAZOLE-4-CARBOXAMIDE ISOMERASE"/>
    <property type="match status" value="1"/>
</dbReference>
<reference evidence="11 12" key="1">
    <citation type="submission" date="2019-03" db="EMBL/GenBank/DDBJ databases">
        <title>Genomic Encyclopedia of Type Strains, Phase IV (KMG-IV): sequencing the most valuable type-strain genomes for metagenomic binning, comparative biology and taxonomic classification.</title>
        <authorList>
            <person name="Goeker M."/>
        </authorList>
    </citation>
    <scope>NUCLEOTIDE SEQUENCE [LARGE SCALE GENOMIC DNA]</scope>
    <source>
        <strain evidence="11 12">DSM 13575</strain>
    </source>
</reference>
<dbReference type="Proteomes" id="UP000294817">
    <property type="component" value="Unassembled WGS sequence"/>
</dbReference>
<keyword evidence="7 9" id="KW-0368">Histidine biosynthesis</keyword>
<dbReference type="AlphaFoldDB" id="A0A4R8EY68"/>
<comment type="subcellular location">
    <subcellularLocation>
        <location evidence="2 9">Cytoplasm</location>
    </subcellularLocation>
</comment>
<dbReference type="InterPro" id="IPR011060">
    <property type="entry name" value="RibuloseP-bd_barrel"/>
</dbReference>
<dbReference type="Gene3D" id="3.20.20.70">
    <property type="entry name" value="Aldolase class I"/>
    <property type="match status" value="1"/>
</dbReference>
<keyword evidence="6 9" id="KW-0028">Amino-acid biosynthesis</keyword>
<protein>
    <recommendedName>
        <fullName evidence="9">1-(5-phosphoribosyl)-5-[(5-phosphoribosylamino)methylideneamino] imidazole-4-carboxamide isomerase</fullName>
        <ecNumber evidence="9">5.3.1.16</ecNumber>
    </recommendedName>
    <alternativeName>
        <fullName evidence="9">Phosphoribosylformimino-5-aminoimidazole carboxamide ribotide isomerase</fullName>
    </alternativeName>
</protein>
<organism evidence="11 12">
    <name type="scientific">Petrotoga sibirica</name>
    <dbReference type="NCBI Taxonomy" id="156202"/>
    <lineage>
        <taxon>Bacteria</taxon>
        <taxon>Thermotogati</taxon>
        <taxon>Thermotogota</taxon>
        <taxon>Thermotogae</taxon>
        <taxon>Petrotogales</taxon>
        <taxon>Petrotogaceae</taxon>
        <taxon>Petrotoga</taxon>
    </lineage>
</organism>
<evidence type="ECO:0000256" key="3">
    <source>
        <dbReference type="ARBA" id="ARBA00005133"/>
    </source>
</evidence>
<evidence type="ECO:0000313" key="11">
    <source>
        <dbReference type="EMBL" id="TDX17476.1"/>
    </source>
</evidence>
<accession>A0A4R8EY68</accession>
<dbReference type="EC" id="5.3.1.16" evidence="9"/>
<evidence type="ECO:0000313" key="12">
    <source>
        <dbReference type="Proteomes" id="UP000294817"/>
    </source>
</evidence>
<name>A0A4R8EY68_9BACT</name>
<dbReference type="InterPro" id="IPR013785">
    <property type="entry name" value="Aldolase_TIM"/>
</dbReference>
<evidence type="ECO:0000256" key="9">
    <source>
        <dbReference type="HAMAP-Rule" id="MF_01014"/>
    </source>
</evidence>
<dbReference type="HAMAP" id="MF_01014">
    <property type="entry name" value="HisA"/>
    <property type="match status" value="1"/>
</dbReference>